<accession>A0A2P2NG92</accession>
<proteinExistence type="predicted"/>
<protein>
    <submittedName>
        <fullName evidence="1">Uncharacterized protein</fullName>
    </submittedName>
</protein>
<evidence type="ECO:0000313" key="1">
    <source>
        <dbReference type="EMBL" id="MBX41498.1"/>
    </source>
</evidence>
<dbReference type="EMBL" id="GGEC01061014">
    <property type="protein sequence ID" value="MBX41498.1"/>
    <property type="molecule type" value="Transcribed_RNA"/>
</dbReference>
<sequence length="33" mass="3728">MKGGKTTHNPHQTMQKEYYASLFSSISKITVTL</sequence>
<reference evidence="1" key="1">
    <citation type="submission" date="2018-02" db="EMBL/GenBank/DDBJ databases">
        <title>Rhizophora mucronata_Transcriptome.</title>
        <authorList>
            <person name="Meera S.P."/>
            <person name="Sreeshan A."/>
            <person name="Augustine A."/>
        </authorList>
    </citation>
    <scope>NUCLEOTIDE SEQUENCE</scope>
    <source>
        <tissue evidence="1">Leaf</tissue>
    </source>
</reference>
<dbReference type="AlphaFoldDB" id="A0A2P2NG92"/>
<organism evidence="1">
    <name type="scientific">Rhizophora mucronata</name>
    <name type="common">Asiatic mangrove</name>
    <dbReference type="NCBI Taxonomy" id="61149"/>
    <lineage>
        <taxon>Eukaryota</taxon>
        <taxon>Viridiplantae</taxon>
        <taxon>Streptophyta</taxon>
        <taxon>Embryophyta</taxon>
        <taxon>Tracheophyta</taxon>
        <taxon>Spermatophyta</taxon>
        <taxon>Magnoliopsida</taxon>
        <taxon>eudicotyledons</taxon>
        <taxon>Gunneridae</taxon>
        <taxon>Pentapetalae</taxon>
        <taxon>rosids</taxon>
        <taxon>fabids</taxon>
        <taxon>Malpighiales</taxon>
        <taxon>Rhizophoraceae</taxon>
        <taxon>Rhizophora</taxon>
    </lineage>
</organism>
<name>A0A2P2NG92_RHIMU</name>